<dbReference type="InterPro" id="IPR029051">
    <property type="entry name" value="DUF4352"/>
</dbReference>
<organism evidence="3 4">
    <name type="scientific">Natrinema salifodinae</name>
    <dbReference type="NCBI Taxonomy" id="1202768"/>
    <lineage>
        <taxon>Archaea</taxon>
        <taxon>Methanobacteriati</taxon>
        <taxon>Methanobacteriota</taxon>
        <taxon>Stenosarchaea group</taxon>
        <taxon>Halobacteria</taxon>
        <taxon>Halobacteriales</taxon>
        <taxon>Natrialbaceae</taxon>
        <taxon>Natrinema</taxon>
    </lineage>
</organism>
<evidence type="ECO:0000313" key="3">
    <source>
        <dbReference type="EMBL" id="SEW10279.1"/>
    </source>
</evidence>
<reference evidence="4" key="1">
    <citation type="submission" date="2016-10" db="EMBL/GenBank/DDBJ databases">
        <authorList>
            <person name="Varghese N."/>
        </authorList>
    </citation>
    <scope>NUCLEOTIDE SEQUENCE [LARGE SCALE GENOMIC DNA]</scope>
    <source>
        <strain evidence="4">CGMCC 1.12284</strain>
    </source>
</reference>
<feature type="domain" description="DUF4352" evidence="2">
    <location>
        <begin position="65"/>
        <end position="149"/>
    </location>
</feature>
<dbReference type="Proteomes" id="UP000183275">
    <property type="component" value="Unassembled WGS sequence"/>
</dbReference>
<dbReference type="EMBL" id="FOIS01000003">
    <property type="protein sequence ID" value="SEW10279.1"/>
    <property type="molecule type" value="Genomic_DNA"/>
</dbReference>
<dbReference type="InterPro" id="IPR029050">
    <property type="entry name" value="Immunoprotect_excell_Ig-like"/>
</dbReference>
<evidence type="ECO:0000259" key="2">
    <source>
        <dbReference type="Pfam" id="PF11611"/>
    </source>
</evidence>
<sequence length="173" mass="18786">MNRRHYLAMAVPLLAGCSSAASETDPDPDTVADVALESEDLRAEDADVSLEIAYSARIDRELSPGDQATLADDGEKWLIVRMDVTNTGDVKRDLEVAQYVVTAAGETYEVVHFDEHFLRGMAPGAGETVTGWVAFSIPEDMTEATLTAAQDLQDRLDVTFTRDTSLSAAFPDE</sequence>
<proteinExistence type="predicted"/>
<dbReference type="RefSeq" id="WP_049992286.1">
    <property type="nucleotide sequence ID" value="NZ_FOIS01000003.1"/>
</dbReference>
<dbReference type="AlphaFoldDB" id="A0A1I0P8A0"/>
<dbReference type="Pfam" id="PF11611">
    <property type="entry name" value="DUF4352"/>
    <property type="match status" value="1"/>
</dbReference>
<dbReference type="OrthoDB" id="203830at2157"/>
<name>A0A1I0P8A0_9EURY</name>
<keyword evidence="1" id="KW-0732">Signal</keyword>
<dbReference type="Gene3D" id="2.60.40.1240">
    <property type="match status" value="1"/>
</dbReference>
<evidence type="ECO:0000256" key="1">
    <source>
        <dbReference type="ARBA" id="ARBA00022729"/>
    </source>
</evidence>
<keyword evidence="4" id="KW-1185">Reference proteome</keyword>
<dbReference type="STRING" id="1202768.SAMN05216285_2243"/>
<gene>
    <name evidence="3" type="ORF">SAMN05216285_2243</name>
</gene>
<protein>
    <recommendedName>
        <fullName evidence="2">DUF4352 domain-containing protein</fullName>
    </recommendedName>
</protein>
<evidence type="ECO:0000313" key="4">
    <source>
        <dbReference type="Proteomes" id="UP000183275"/>
    </source>
</evidence>
<dbReference type="PROSITE" id="PS51257">
    <property type="entry name" value="PROKAR_LIPOPROTEIN"/>
    <property type="match status" value="1"/>
</dbReference>
<accession>A0A1I0P8A0</accession>